<evidence type="ECO:0000256" key="3">
    <source>
        <dbReference type="PROSITE-ProRule" id="PRU00708"/>
    </source>
</evidence>
<evidence type="ECO:0000313" key="5">
    <source>
        <dbReference type="EMBL" id="GMN58965.1"/>
    </source>
</evidence>
<evidence type="ECO:0000313" key="6">
    <source>
        <dbReference type="Proteomes" id="UP001187192"/>
    </source>
</evidence>
<dbReference type="InterPro" id="IPR002885">
    <property type="entry name" value="PPR_rpt"/>
</dbReference>
<dbReference type="InterPro" id="IPR011990">
    <property type="entry name" value="TPR-like_helical_dom_sf"/>
</dbReference>
<feature type="repeat" description="PPR" evidence="3">
    <location>
        <begin position="209"/>
        <end position="243"/>
    </location>
</feature>
<evidence type="ECO:0000256" key="4">
    <source>
        <dbReference type="SAM" id="MobiDB-lite"/>
    </source>
</evidence>
<comment type="caution">
    <text evidence="5">The sequence shown here is derived from an EMBL/GenBank/DDBJ whole genome shotgun (WGS) entry which is preliminary data.</text>
</comment>
<name>A0AA88DPC0_FICCA</name>
<keyword evidence="6" id="KW-1185">Reference proteome</keyword>
<dbReference type="Proteomes" id="UP001187192">
    <property type="component" value="Unassembled WGS sequence"/>
</dbReference>
<feature type="region of interest" description="Disordered" evidence="4">
    <location>
        <begin position="1"/>
        <end position="34"/>
    </location>
</feature>
<comment type="similarity">
    <text evidence="1">Belongs to the PPR family. P subfamily.</text>
</comment>
<dbReference type="NCBIfam" id="TIGR00756">
    <property type="entry name" value="PPR"/>
    <property type="match status" value="2"/>
</dbReference>
<accession>A0AA88DPC0</accession>
<dbReference type="GO" id="GO:0005739">
    <property type="term" value="C:mitochondrion"/>
    <property type="evidence" value="ECO:0007669"/>
    <property type="project" value="TreeGrafter"/>
</dbReference>
<feature type="repeat" description="PPR" evidence="3">
    <location>
        <begin position="279"/>
        <end position="309"/>
    </location>
</feature>
<evidence type="ECO:0008006" key="7">
    <source>
        <dbReference type="Google" id="ProtNLM"/>
    </source>
</evidence>
<evidence type="ECO:0000256" key="1">
    <source>
        <dbReference type="ARBA" id="ARBA00007626"/>
    </source>
</evidence>
<dbReference type="Pfam" id="PF01535">
    <property type="entry name" value="PPR"/>
    <property type="match status" value="1"/>
</dbReference>
<dbReference type="Gene3D" id="1.25.40.10">
    <property type="entry name" value="Tetratricopeptide repeat domain"/>
    <property type="match status" value="2"/>
</dbReference>
<feature type="compositionally biased region" description="Low complexity" evidence="4">
    <location>
        <begin position="9"/>
        <end position="32"/>
    </location>
</feature>
<gene>
    <name evidence="5" type="ORF">TIFTF001_028051</name>
</gene>
<dbReference type="EMBL" id="BTGU01000082">
    <property type="protein sequence ID" value="GMN58965.1"/>
    <property type="molecule type" value="Genomic_DNA"/>
</dbReference>
<proteinExistence type="inferred from homology"/>
<keyword evidence="2" id="KW-0677">Repeat</keyword>
<dbReference type="AlphaFoldDB" id="A0AA88DPC0"/>
<dbReference type="PROSITE" id="PS51375">
    <property type="entry name" value="PPR"/>
    <property type="match status" value="3"/>
</dbReference>
<reference evidence="5" key="1">
    <citation type="submission" date="2023-07" db="EMBL/GenBank/DDBJ databases">
        <title>draft genome sequence of fig (Ficus carica).</title>
        <authorList>
            <person name="Takahashi T."/>
            <person name="Nishimura K."/>
        </authorList>
    </citation>
    <scope>NUCLEOTIDE SEQUENCE</scope>
</reference>
<dbReference type="PANTHER" id="PTHR45717">
    <property type="entry name" value="OS12G0527900 PROTEIN"/>
    <property type="match status" value="1"/>
</dbReference>
<sequence length="465" mass="52163">MGWAGGVVAGVRGSPATRRRSSATAERSPSTEKIGVGRVRSGAFAVAEFMLKLNSARLVRPYKEEEEPTGTKLRQWRLALPSSPSHESEMKTRTSHFNIPLISRCREISSVAEIPSFGKGEVSRMFCSGALRSDPVEDHAVEDDDLKSRVFRLRLPKRSATNISEWMVSHDGFEISASDYAIRINLMTKVFGIDAAERYFEGLPVTAKTSETYTALLHSYAGAKLTEKAENFFGRMKDSNLSFTAVTYNEMMTMYISVGLVEKVPIVVEELRQQKVAPDIFTYNLWISSCAATLNIDEVRRILDEMRSDPGSDETWTRYINLASLYVTTGHLTNSESNSLVSAEKGITQREWITYDFLIILYGSLGNKDRIDQIWKSLRMTNQKMTSRNYICVLSSYLMLGHLKEVGEVIDQWKQSTTTDFDVSACGRLLDAFTDIGLAEKATDFHLLLIQKNSDPADIQSSNKN</sequence>
<dbReference type="GO" id="GO:0003729">
    <property type="term" value="F:mRNA binding"/>
    <property type="evidence" value="ECO:0007669"/>
    <property type="project" value="UniProtKB-ARBA"/>
</dbReference>
<dbReference type="FunFam" id="1.25.40.10:FF:001248">
    <property type="entry name" value="Pentatricopeptide repeat-containing protein At5g09450, mitochondrial"/>
    <property type="match status" value="1"/>
</dbReference>
<protein>
    <recommendedName>
        <fullName evidence="7">Pentatricopeptide repeat-containing protein</fullName>
    </recommendedName>
</protein>
<evidence type="ECO:0000256" key="2">
    <source>
        <dbReference type="ARBA" id="ARBA00022737"/>
    </source>
</evidence>
<dbReference type="PANTHER" id="PTHR45717:SF4">
    <property type="entry name" value="OS04G0450200 PROTEIN"/>
    <property type="match status" value="1"/>
</dbReference>
<feature type="repeat" description="PPR" evidence="3">
    <location>
        <begin position="244"/>
        <end position="278"/>
    </location>
</feature>
<dbReference type="Pfam" id="PF13041">
    <property type="entry name" value="PPR_2"/>
    <property type="match status" value="1"/>
</dbReference>
<organism evidence="5 6">
    <name type="scientific">Ficus carica</name>
    <name type="common">Common fig</name>
    <dbReference type="NCBI Taxonomy" id="3494"/>
    <lineage>
        <taxon>Eukaryota</taxon>
        <taxon>Viridiplantae</taxon>
        <taxon>Streptophyta</taxon>
        <taxon>Embryophyta</taxon>
        <taxon>Tracheophyta</taxon>
        <taxon>Spermatophyta</taxon>
        <taxon>Magnoliopsida</taxon>
        <taxon>eudicotyledons</taxon>
        <taxon>Gunneridae</taxon>
        <taxon>Pentapetalae</taxon>
        <taxon>rosids</taxon>
        <taxon>fabids</taxon>
        <taxon>Rosales</taxon>
        <taxon>Moraceae</taxon>
        <taxon>Ficeae</taxon>
        <taxon>Ficus</taxon>
    </lineage>
</organism>